<dbReference type="RefSeq" id="WP_136579903.1">
    <property type="nucleotide sequence ID" value="NZ_STFF01000009.1"/>
</dbReference>
<feature type="transmembrane region" description="Helical" evidence="1">
    <location>
        <begin position="64"/>
        <end position="84"/>
    </location>
</feature>
<feature type="transmembrane region" description="Helical" evidence="1">
    <location>
        <begin position="105"/>
        <end position="125"/>
    </location>
</feature>
<reference evidence="3 4" key="1">
    <citation type="submission" date="2019-04" db="EMBL/GenBank/DDBJ databases">
        <title>Niastella caeni sp. nov., isolated from activated sludge.</title>
        <authorList>
            <person name="Sheng M."/>
        </authorList>
    </citation>
    <scope>NUCLEOTIDE SEQUENCE [LARGE SCALE GENOMIC DNA]</scope>
    <source>
        <strain evidence="3 4">HX-2-15</strain>
    </source>
</reference>
<feature type="transmembrane region" description="Helical" evidence="1">
    <location>
        <begin position="216"/>
        <end position="234"/>
    </location>
</feature>
<protein>
    <submittedName>
        <fullName evidence="3">DUF2157 domain-containing protein</fullName>
    </submittedName>
</protein>
<evidence type="ECO:0000259" key="2">
    <source>
        <dbReference type="Pfam" id="PF09925"/>
    </source>
</evidence>
<keyword evidence="1" id="KW-1133">Transmembrane helix</keyword>
<dbReference type="InterPro" id="IPR018677">
    <property type="entry name" value="DUF2157"/>
</dbReference>
<keyword evidence="4" id="KW-1185">Reference proteome</keyword>
<sequence length="328" mass="37183">MDTHLFEKLYNEGLISAPSFQKIKLKADSSLFSVHWELKTILYLGILLLTGGLGILIYKNIDTIGHQVILAAIGLLCIGCFFYCERKKLPFAMTKVQAPNSFFDYILLLGCLTLITFITYLQVQYTAFGNAYGLATFIPMVILFFCAYYFDHLGVLSMAITNLAAWMGIAITPLNILKANDFEDAEIIFAGLFLGVALNVIALLSKQKNIKAHFSFTYTNFGMNILFIACLAGMFHFDDWYILWLLPLAAIAFFFYRRSLATASFYFMLLLTLYGYIGISYVIIRLLIDSRMDMGAVYFGFMYFIVSGIGMIVFLSRMNKKLKHNDSL</sequence>
<keyword evidence="1" id="KW-0812">Transmembrane</keyword>
<comment type="caution">
    <text evidence="3">The sequence shown here is derived from an EMBL/GenBank/DDBJ whole genome shotgun (WGS) entry which is preliminary data.</text>
</comment>
<name>A0A4S8HEU7_9BACT</name>
<feature type="transmembrane region" description="Helical" evidence="1">
    <location>
        <begin position="40"/>
        <end position="58"/>
    </location>
</feature>
<dbReference type="AlphaFoldDB" id="A0A4S8HEU7"/>
<dbReference type="EMBL" id="STFF01000009">
    <property type="protein sequence ID" value="THU33413.1"/>
    <property type="molecule type" value="Genomic_DNA"/>
</dbReference>
<dbReference type="Proteomes" id="UP000306918">
    <property type="component" value="Unassembled WGS sequence"/>
</dbReference>
<evidence type="ECO:0000313" key="3">
    <source>
        <dbReference type="EMBL" id="THU33413.1"/>
    </source>
</evidence>
<feature type="domain" description="DUF2157" evidence="2">
    <location>
        <begin position="8"/>
        <end position="152"/>
    </location>
</feature>
<evidence type="ECO:0000313" key="4">
    <source>
        <dbReference type="Proteomes" id="UP000306918"/>
    </source>
</evidence>
<gene>
    <name evidence="3" type="ORF">FAM09_25005</name>
</gene>
<feature type="transmembrane region" description="Helical" evidence="1">
    <location>
        <begin position="240"/>
        <end position="256"/>
    </location>
</feature>
<dbReference type="Pfam" id="PF09925">
    <property type="entry name" value="DUF2157"/>
    <property type="match status" value="1"/>
</dbReference>
<feature type="transmembrane region" description="Helical" evidence="1">
    <location>
        <begin position="187"/>
        <end position="204"/>
    </location>
</feature>
<keyword evidence="1" id="KW-0472">Membrane</keyword>
<proteinExistence type="predicted"/>
<dbReference type="OrthoDB" id="650263at2"/>
<feature type="transmembrane region" description="Helical" evidence="1">
    <location>
        <begin position="263"/>
        <end position="284"/>
    </location>
</feature>
<evidence type="ECO:0000256" key="1">
    <source>
        <dbReference type="SAM" id="Phobius"/>
    </source>
</evidence>
<accession>A0A4S8HEU7</accession>
<feature type="transmembrane region" description="Helical" evidence="1">
    <location>
        <begin position="296"/>
        <end position="315"/>
    </location>
</feature>
<organism evidence="3 4">
    <name type="scientific">Niastella caeni</name>
    <dbReference type="NCBI Taxonomy" id="2569763"/>
    <lineage>
        <taxon>Bacteria</taxon>
        <taxon>Pseudomonadati</taxon>
        <taxon>Bacteroidota</taxon>
        <taxon>Chitinophagia</taxon>
        <taxon>Chitinophagales</taxon>
        <taxon>Chitinophagaceae</taxon>
        <taxon>Niastella</taxon>
    </lineage>
</organism>
<feature type="transmembrane region" description="Helical" evidence="1">
    <location>
        <begin position="131"/>
        <end position="150"/>
    </location>
</feature>
<feature type="transmembrane region" description="Helical" evidence="1">
    <location>
        <begin position="155"/>
        <end position="175"/>
    </location>
</feature>